<name>A0A518AI36_9BACT</name>
<dbReference type="Proteomes" id="UP000315750">
    <property type="component" value="Chromosome"/>
</dbReference>
<keyword evidence="1" id="KW-0812">Transmembrane</keyword>
<evidence type="ECO:0000313" key="3">
    <source>
        <dbReference type="Proteomes" id="UP000315750"/>
    </source>
</evidence>
<sequence>MEVVTEPMKKTIQLTIAGALLLVLVSATYVILEFDKLPLEPRVLQQLQVGMTRRDVEQLVPPPTLLRESGKEWVYIRRLSWPIITLRFSDDDQLAEVVVDR</sequence>
<dbReference type="AlphaFoldDB" id="A0A518AI36"/>
<evidence type="ECO:0008006" key="4">
    <source>
        <dbReference type="Google" id="ProtNLM"/>
    </source>
</evidence>
<protein>
    <recommendedName>
        <fullName evidence="4">Lipoprotein SmpA/OmlA domain-containing protein</fullName>
    </recommendedName>
</protein>
<keyword evidence="3" id="KW-1185">Reference proteome</keyword>
<reference evidence="2 3" key="1">
    <citation type="submission" date="2019-02" db="EMBL/GenBank/DDBJ databases">
        <title>Deep-cultivation of Planctomycetes and their phenomic and genomic characterization uncovers novel biology.</title>
        <authorList>
            <person name="Wiegand S."/>
            <person name="Jogler M."/>
            <person name="Boedeker C."/>
            <person name="Pinto D."/>
            <person name="Vollmers J."/>
            <person name="Rivas-Marin E."/>
            <person name="Kohn T."/>
            <person name="Peeters S.H."/>
            <person name="Heuer A."/>
            <person name="Rast P."/>
            <person name="Oberbeckmann S."/>
            <person name="Bunk B."/>
            <person name="Jeske O."/>
            <person name="Meyerdierks A."/>
            <person name="Storesund J.E."/>
            <person name="Kallscheuer N."/>
            <person name="Luecker S."/>
            <person name="Lage O.M."/>
            <person name="Pohl T."/>
            <person name="Merkel B.J."/>
            <person name="Hornburger P."/>
            <person name="Mueller R.-W."/>
            <person name="Bruemmer F."/>
            <person name="Labrenz M."/>
            <person name="Spormann A.M."/>
            <person name="Op den Camp H."/>
            <person name="Overmann J."/>
            <person name="Amann R."/>
            <person name="Jetten M.S.M."/>
            <person name="Mascher T."/>
            <person name="Medema M.H."/>
            <person name="Devos D.P."/>
            <person name="Kaster A.-K."/>
            <person name="Ovreas L."/>
            <person name="Rohde M."/>
            <person name="Galperin M.Y."/>
            <person name="Jogler C."/>
        </authorList>
    </citation>
    <scope>NUCLEOTIDE SEQUENCE [LARGE SCALE GENOMIC DNA]</scope>
    <source>
        <strain evidence="2 3">Pan181</strain>
    </source>
</reference>
<dbReference type="RefSeq" id="WP_145245376.1">
    <property type="nucleotide sequence ID" value="NZ_CP036278.1"/>
</dbReference>
<keyword evidence="1" id="KW-0472">Membrane</keyword>
<proteinExistence type="predicted"/>
<evidence type="ECO:0000313" key="2">
    <source>
        <dbReference type="EMBL" id="QDU54390.1"/>
    </source>
</evidence>
<organism evidence="2 3">
    <name type="scientific">Aeoliella mucimassa</name>
    <dbReference type="NCBI Taxonomy" id="2527972"/>
    <lineage>
        <taxon>Bacteria</taxon>
        <taxon>Pseudomonadati</taxon>
        <taxon>Planctomycetota</taxon>
        <taxon>Planctomycetia</taxon>
        <taxon>Pirellulales</taxon>
        <taxon>Lacipirellulaceae</taxon>
        <taxon>Aeoliella</taxon>
    </lineage>
</organism>
<accession>A0A518AI36</accession>
<dbReference type="EMBL" id="CP036278">
    <property type="protein sequence ID" value="QDU54390.1"/>
    <property type="molecule type" value="Genomic_DNA"/>
</dbReference>
<feature type="transmembrane region" description="Helical" evidence="1">
    <location>
        <begin position="12"/>
        <end position="32"/>
    </location>
</feature>
<keyword evidence="1" id="KW-1133">Transmembrane helix</keyword>
<evidence type="ECO:0000256" key="1">
    <source>
        <dbReference type="SAM" id="Phobius"/>
    </source>
</evidence>
<dbReference type="KEGG" id="amuc:Pan181_05710"/>
<gene>
    <name evidence="2" type="ORF">Pan181_05710</name>
</gene>